<keyword evidence="4" id="KW-0378">Hydrolase</keyword>
<dbReference type="AlphaFoldDB" id="A0A0W1R331"/>
<comment type="caution">
    <text evidence="9">The sequence shown here is derived from an EMBL/GenBank/DDBJ whole genome shotgun (WGS) entry which is preliminary data.</text>
</comment>
<gene>
    <name evidence="9" type="ORF">AUR64_02450</name>
</gene>
<protein>
    <submittedName>
        <fullName evidence="9">Glucose-6-phosphatase</fullName>
    </submittedName>
</protein>
<dbReference type="SUPFAM" id="SSF48317">
    <property type="entry name" value="Acid phosphatase/Vanadium-dependent haloperoxidase"/>
    <property type="match status" value="1"/>
</dbReference>
<feature type="domain" description="Phosphatidic acid phosphatase type 2/haloperoxidase" evidence="8">
    <location>
        <begin position="70"/>
        <end position="168"/>
    </location>
</feature>
<feature type="transmembrane region" description="Helical" evidence="7">
    <location>
        <begin position="153"/>
        <end position="171"/>
    </location>
</feature>
<dbReference type="OrthoDB" id="10182at2157"/>
<evidence type="ECO:0000256" key="7">
    <source>
        <dbReference type="SAM" id="Phobius"/>
    </source>
</evidence>
<feature type="transmembrane region" description="Helical" evidence="7">
    <location>
        <begin position="34"/>
        <end position="56"/>
    </location>
</feature>
<evidence type="ECO:0000313" key="10">
    <source>
        <dbReference type="Proteomes" id="UP000054387"/>
    </source>
</evidence>
<feature type="transmembrane region" description="Helical" evidence="7">
    <location>
        <begin position="68"/>
        <end position="88"/>
    </location>
</feature>
<reference evidence="9 10" key="1">
    <citation type="submission" date="2015-12" db="EMBL/GenBank/DDBJ databases">
        <title>Haloprofundus marisrubri gen. nov., sp. nov., an extremely halophilic archaeon isolated from the Discovery deep brine-seawater interface in the Red Sea.</title>
        <authorList>
            <person name="Zhang G."/>
            <person name="Stingl U."/>
            <person name="Rashid M."/>
        </authorList>
    </citation>
    <scope>NUCLEOTIDE SEQUENCE [LARGE SCALE GENOMIC DNA]</scope>
    <source>
        <strain evidence="9 10">SB9</strain>
    </source>
</reference>
<evidence type="ECO:0000256" key="5">
    <source>
        <dbReference type="ARBA" id="ARBA00022989"/>
    </source>
</evidence>
<evidence type="ECO:0000256" key="6">
    <source>
        <dbReference type="ARBA" id="ARBA00023136"/>
    </source>
</evidence>
<proteinExistence type="predicted"/>
<evidence type="ECO:0000256" key="2">
    <source>
        <dbReference type="ARBA" id="ARBA00022475"/>
    </source>
</evidence>
<evidence type="ECO:0000313" key="9">
    <source>
        <dbReference type="EMBL" id="KTG07721.1"/>
    </source>
</evidence>
<evidence type="ECO:0000256" key="4">
    <source>
        <dbReference type="ARBA" id="ARBA00022801"/>
    </source>
</evidence>
<accession>A0A0W1R331</accession>
<organism evidence="9 10">
    <name type="scientific">Haloprofundus marisrubri</name>
    <dbReference type="NCBI Taxonomy" id="1514971"/>
    <lineage>
        <taxon>Archaea</taxon>
        <taxon>Methanobacteriati</taxon>
        <taxon>Methanobacteriota</taxon>
        <taxon>Stenosarchaea group</taxon>
        <taxon>Halobacteria</taxon>
        <taxon>Halobacteriales</taxon>
        <taxon>Haloferacaceae</taxon>
        <taxon>Haloprofundus</taxon>
    </lineage>
</organism>
<evidence type="ECO:0000259" key="8">
    <source>
        <dbReference type="SMART" id="SM00014"/>
    </source>
</evidence>
<evidence type="ECO:0000256" key="1">
    <source>
        <dbReference type="ARBA" id="ARBA00004651"/>
    </source>
</evidence>
<dbReference type="STRING" id="1514971.AUR64_02450"/>
<dbReference type="RefSeq" id="WP_058583552.1">
    <property type="nucleotide sequence ID" value="NZ_LOPU01000040.1"/>
</dbReference>
<dbReference type="InterPro" id="IPR000326">
    <property type="entry name" value="PAP2/HPO"/>
</dbReference>
<dbReference type="GO" id="GO:0005886">
    <property type="term" value="C:plasma membrane"/>
    <property type="evidence" value="ECO:0007669"/>
    <property type="project" value="UniProtKB-SubCell"/>
</dbReference>
<dbReference type="Gene3D" id="1.20.144.10">
    <property type="entry name" value="Phosphatidic acid phosphatase type 2/haloperoxidase"/>
    <property type="match status" value="1"/>
</dbReference>
<dbReference type="GO" id="GO:0016787">
    <property type="term" value="F:hydrolase activity"/>
    <property type="evidence" value="ECO:0007669"/>
    <property type="project" value="UniProtKB-KW"/>
</dbReference>
<comment type="subcellular location">
    <subcellularLocation>
        <location evidence="1">Cell membrane</location>
        <topology evidence="1">Multi-pass membrane protein</topology>
    </subcellularLocation>
</comment>
<keyword evidence="10" id="KW-1185">Reference proteome</keyword>
<name>A0A0W1R331_9EURY</name>
<keyword evidence="2" id="KW-1003">Cell membrane</keyword>
<dbReference type="InterPro" id="IPR036938">
    <property type="entry name" value="PAP2/HPO_sf"/>
</dbReference>
<dbReference type="Pfam" id="PF01569">
    <property type="entry name" value="PAP2"/>
    <property type="match status" value="1"/>
</dbReference>
<keyword evidence="5 7" id="KW-1133">Transmembrane helix</keyword>
<keyword evidence="3 7" id="KW-0812">Transmembrane</keyword>
<dbReference type="PANTHER" id="PTHR14969">
    <property type="entry name" value="SPHINGOSINE-1-PHOSPHATE PHOSPHOHYDROLASE"/>
    <property type="match status" value="1"/>
</dbReference>
<keyword evidence="6 7" id="KW-0472">Membrane</keyword>
<evidence type="ECO:0000256" key="3">
    <source>
        <dbReference type="ARBA" id="ARBA00022692"/>
    </source>
</evidence>
<dbReference type="PANTHER" id="PTHR14969:SF62">
    <property type="entry name" value="DECAPRENYLPHOSPHORYL-5-PHOSPHORIBOSE PHOSPHATASE RV3807C-RELATED"/>
    <property type="match status" value="1"/>
</dbReference>
<sequence>MQEQLSALLETLLTLDTRIAYDIVAVRTPLATKILTSVTGLGSATAALVLLGLFYVAGWSQEFRQTSVALAICGVVVAGLMFTVQRSFPPQPICMTTGEAVATSFPSGHAASATVFALTARRSEVLPTAIVTVLAAAIVFSRVYLGTHYTTDTIAGVVIGALAFLLAGRVLEEFAQ</sequence>
<dbReference type="SMART" id="SM00014">
    <property type="entry name" value="acidPPc"/>
    <property type="match status" value="1"/>
</dbReference>
<dbReference type="EMBL" id="LOPU01000040">
    <property type="protein sequence ID" value="KTG07721.1"/>
    <property type="molecule type" value="Genomic_DNA"/>
</dbReference>
<dbReference type="Proteomes" id="UP000054387">
    <property type="component" value="Unassembled WGS sequence"/>
</dbReference>
<feature type="transmembrane region" description="Helical" evidence="7">
    <location>
        <begin position="125"/>
        <end position="147"/>
    </location>
</feature>